<accession>A0A4Y2F0E7</accession>
<protein>
    <submittedName>
        <fullName evidence="1">Uncharacterized protein</fullName>
    </submittedName>
</protein>
<name>A0A4Y2F0E7_ARAVE</name>
<dbReference type="Proteomes" id="UP000499080">
    <property type="component" value="Unassembled WGS sequence"/>
</dbReference>
<dbReference type="AlphaFoldDB" id="A0A4Y2F0E7"/>
<dbReference type="EMBL" id="BGPR01000773">
    <property type="protein sequence ID" value="GBM35000.1"/>
    <property type="molecule type" value="Genomic_DNA"/>
</dbReference>
<keyword evidence="2" id="KW-1185">Reference proteome</keyword>
<evidence type="ECO:0000313" key="2">
    <source>
        <dbReference type="Proteomes" id="UP000499080"/>
    </source>
</evidence>
<organism evidence="1 2">
    <name type="scientific">Araneus ventricosus</name>
    <name type="common">Orbweaver spider</name>
    <name type="synonym">Epeira ventricosa</name>
    <dbReference type="NCBI Taxonomy" id="182803"/>
    <lineage>
        <taxon>Eukaryota</taxon>
        <taxon>Metazoa</taxon>
        <taxon>Ecdysozoa</taxon>
        <taxon>Arthropoda</taxon>
        <taxon>Chelicerata</taxon>
        <taxon>Arachnida</taxon>
        <taxon>Araneae</taxon>
        <taxon>Araneomorphae</taxon>
        <taxon>Entelegynae</taxon>
        <taxon>Araneoidea</taxon>
        <taxon>Araneidae</taxon>
        <taxon>Araneus</taxon>
    </lineage>
</organism>
<sequence length="149" mass="16982">MFVLVFFYEEKKYSVIKLKDAVKNSDLQIMNLHTWDTKQSVETKWRDGMYPANFLQFGENKNDMELLSDGLVDGSIASEEIPVLQDVEGLKKRRHTHVQQEATSEAVVFQQCKRLVLRFVMNNPAAENALSASDDVGGIAFKVSPNLHY</sequence>
<reference evidence="1 2" key="1">
    <citation type="journal article" date="2019" name="Sci. Rep.">
        <title>Orb-weaving spider Araneus ventricosus genome elucidates the spidroin gene catalogue.</title>
        <authorList>
            <person name="Kono N."/>
            <person name="Nakamura H."/>
            <person name="Ohtoshi R."/>
            <person name="Moran D.A.P."/>
            <person name="Shinohara A."/>
            <person name="Yoshida Y."/>
            <person name="Fujiwara M."/>
            <person name="Mori M."/>
            <person name="Tomita M."/>
            <person name="Arakawa K."/>
        </authorList>
    </citation>
    <scope>NUCLEOTIDE SEQUENCE [LARGE SCALE GENOMIC DNA]</scope>
</reference>
<proteinExistence type="predicted"/>
<comment type="caution">
    <text evidence="1">The sequence shown here is derived from an EMBL/GenBank/DDBJ whole genome shotgun (WGS) entry which is preliminary data.</text>
</comment>
<dbReference type="OrthoDB" id="6470401at2759"/>
<evidence type="ECO:0000313" key="1">
    <source>
        <dbReference type="EMBL" id="GBM35000.1"/>
    </source>
</evidence>
<gene>
    <name evidence="1" type="ORF">AVEN_240362_1</name>
</gene>